<feature type="domain" description="Cell envelope-related transcriptional attenuator" evidence="3">
    <location>
        <begin position="93"/>
        <end position="251"/>
    </location>
</feature>
<comment type="similarity">
    <text evidence="1">Belongs to the LytR/CpsA/Psr (LCP) family.</text>
</comment>
<dbReference type="PANTHER" id="PTHR33392">
    <property type="entry name" value="POLYISOPRENYL-TEICHOIC ACID--PEPTIDOGLYCAN TEICHOIC ACID TRANSFERASE TAGU"/>
    <property type="match status" value="1"/>
</dbReference>
<dbReference type="InterPro" id="IPR050922">
    <property type="entry name" value="LytR/CpsA/Psr_CW_biosynth"/>
</dbReference>
<dbReference type="Proteomes" id="UP001145094">
    <property type="component" value="Unassembled WGS sequence"/>
</dbReference>
<evidence type="ECO:0000313" key="4">
    <source>
        <dbReference type="EMBL" id="GLG89489.1"/>
    </source>
</evidence>
<comment type="caution">
    <text evidence="4">The sequence shown here is derived from an EMBL/GenBank/DDBJ whole genome shotgun (WGS) entry which is preliminary data.</text>
</comment>
<dbReference type="InterPro" id="IPR004474">
    <property type="entry name" value="LytR_CpsA_psr"/>
</dbReference>
<accession>A0A9W6CDQ3</accession>
<reference evidence="4" key="3">
    <citation type="journal article" date="2023" name="Int. J. Syst. Evol. Microbiol.">
        <title>Sellimonas catena sp. nov., isolated from human faeces.</title>
        <authorList>
            <person name="Hisatomi A."/>
            <person name="Ohkuma M."/>
            <person name="Sakamoto M."/>
        </authorList>
    </citation>
    <scope>NUCLEOTIDE SEQUENCE</scope>
    <source>
        <strain evidence="4">18CBH55</strain>
    </source>
</reference>
<dbReference type="NCBIfam" id="TIGR00350">
    <property type="entry name" value="lytR_cpsA_psr"/>
    <property type="match status" value="1"/>
</dbReference>
<reference evidence="4" key="1">
    <citation type="submission" date="2022-11" db="EMBL/GenBank/DDBJ databases">
        <title>Draft genome sequence of Sellimonas catena strain 18CBH55.</title>
        <authorList>
            <person name="Hisatomi A."/>
            <person name="Ohkuma M."/>
            <person name="Sakamoto M."/>
        </authorList>
    </citation>
    <scope>NUCLEOTIDE SEQUENCE</scope>
    <source>
        <strain evidence="4">18CBH55</strain>
    </source>
</reference>
<gene>
    <name evidence="4" type="primary">lytR</name>
    <name evidence="4" type="ORF">Selli2_09160</name>
</gene>
<dbReference type="Pfam" id="PF03816">
    <property type="entry name" value="LytR_cpsA_psr"/>
    <property type="match status" value="1"/>
</dbReference>
<keyword evidence="2" id="KW-1133">Transmembrane helix</keyword>
<dbReference type="EMBL" id="BSCH01000004">
    <property type="protein sequence ID" value="GLG89489.1"/>
    <property type="molecule type" value="Genomic_DNA"/>
</dbReference>
<protein>
    <submittedName>
        <fullName evidence="4">Transcriptional regulator LytR</fullName>
    </submittedName>
</protein>
<evidence type="ECO:0000256" key="2">
    <source>
        <dbReference type="SAM" id="Phobius"/>
    </source>
</evidence>
<name>A0A9W6CDQ3_9FIRM</name>
<evidence type="ECO:0000313" key="5">
    <source>
        <dbReference type="Proteomes" id="UP001145094"/>
    </source>
</evidence>
<dbReference type="AlphaFoldDB" id="A0A9W6CDQ3"/>
<evidence type="ECO:0000256" key="1">
    <source>
        <dbReference type="ARBA" id="ARBA00006068"/>
    </source>
</evidence>
<dbReference type="Gene3D" id="3.40.630.190">
    <property type="entry name" value="LCP protein"/>
    <property type="match status" value="1"/>
</dbReference>
<proteinExistence type="inferred from homology"/>
<evidence type="ECO:0000259" key="3">
    <source>
        <dbReference type="Pfam" id="PF03816"/>
    </source>
</evidence>
<reference evidence="4" key="2">
    <citation type="submission" date="2022-11" db="EMBL/GenBank/DDBJ databases">
        <title>Draft genome sequence of Sellimonas catena strain 18CBH55.</title>
        <authorList>
            <person name="Atsushi H."/>
            <person name="Moriya O."/>
            <person name="Mitsuo S."/>
        </authorList>
    </citation>
    <scope>NUCLEOTIDE SEQUENCE</scope>
    <source>
        <strain evidence="4">18CBH55</strain>
    </source>
</reference>
<dbReference type="RefSeq" id="WP_281844609.1">
    <property type="nucleotide sequence ID" value="NZ_BSCH01000004.1"/>
</dbReference>
<feature type="transmembrane region" description="Helical" evidence="2">
    <location>
        <begin position="12"/>
        <end position="33"/>
    </location>
</feature>
<dbReference type="PANTHER" id="PTHR33392:SF6">
    <property type="entry name" value="POLYISOPRENYL-TEICHOIC ACID--PEPTIDOGLYCAN TEICHOIC ACID TRANSFERASE TAGU"/>
    <property type="match status" value="1"/>
</dbReference>
<keyword evidence="2" id="KW-0812">Transmembrane</keyword>
<sequence length="328" mass="36803">MKKGKKLSDKKIIFWVLGIFCILLIGATVYTVLMSRKASEEVQGEAQDTQDQFVTYNGKKYEKNPDIRMILFLGIDKESTADLGGNPGTNGQSDSINLLVLNTKEKTGQFLQISRDTIVPIDVYDVQGEKILTEEGQLALQYAYGDGKEKSCRLTKEKVEELLYGISIPDYFALTIDGISAAADAVGGIPITVPKDYTYLHPAFQEGAKITLNGSLAEAYVRGRDTGELDSNVDRMERQSQVMQALLVQMKTEEVQESYASIYQKMQPYLVTNMSFERLESLAEYEISDEILTLPGEVQEEDGKAAFYPEEIKTREFILKLVYKEIES</sequence>
<keyword evidence="2" id="KW-0472">Membrane</keyword>
<organism evidence="4 5">
    <name type="scientific">Sellimonas catena</name>
    <dbReference type="NCBI Taxonomy" id="2994035"/>
    <lineage>
        <taxon>Bacteria</taxon>
        <taxon>Bacillati</taxon>
        <taxon>Bacillota</taxon>
        <taxon>Clostridia</taxon>
        <taxon>Lachnospirales</taxon>
        <taxon>Lachnospiraceae</taxon>
        <taxon>Sellimonas</taxon>
    </lineage>
</organism>